<dbReference type="RefSeq" id="XP_033538797.1">
    <property type="nucleotide sequence ID" value="XM_033681635.1"/>
</dbReference>
<reference evidence="7 9" key="1">
    <citation type="submission" date="2020-01" db="EMBL/GenBank/DDBJ databases">
        <authorList>
            <consortium name="DOE Joint Genome Institute"/>
            <person name="Haridas S."/>
            <person name="Albert R."/>
            <person name="Binder M."/>
            <person name="Bloem J."/>
            <person name="Labutti K."/>
            <person name="Salamov A."/>
            <person name="Andreopoulos B."/>
            <person name="Baker S.E."/>
            <person name="Barry K."/>
            <person name="Bills G."/>
            <person name="Bluhm B.H."/>
            <person name="Cannon C."/>
            <person name="Castanera R."/>
            <person name="Culley D.E."/>
            <person name="Daum C."/>
            <person name="Ezra D."/>
            <person name="Gonzalez J.B."/>
            <person name="Henrissat B."/>
            <person name="Kuo A."/>
            <person name="Liang C."/>
            <person name="Lipzen A."/>
            <person name="Lutzoni F."/>
            <person name="Magnuson J."/>
            <person name="Mondo S."/>
            <person name="Nolan M."/>
            <person name="Ohm R."/>
            <person name="Pangilinan J."/>
            <person name="Park H.-J."/>
            <person name="Ramirez L."/>
            <person name="Alfaro M."/>
            <person name="Sun H."/>
            <person name="Tritt A."/>
            <person name="Yoshinaga Y."/>
            <person name="Zwiers L.-H."/>
            <person name="Turgeon B.G."/>
            <person name="Goodwin S.B."/>
            <person name="Spatafora J.W."/>
            <person name="Crous P.W."/>
            <person name="Grigoriev I.V."/>
        </authorList>
    </citation>
    <scope>NUCLEOTIDE SEQUENCE</scope>
    <source>
        <strain evidence="7 9">CBS 781.70</strain>
    </source>
</reference>
<evidence type="ECO:0000256" key="4">
    <source>
        <dbReference type="ARBA" id="ARBA00023163"/>
    </source>
</evidence>
<reference evidence="9" key="2">
    <citation type="submission" date="2020-04" db="EMBL/GenBank/DDBJ databases">
        <authorList>
            <consortium name="NCBI Genome Project"/>
        </authorList>
    </citation>
    <scope>NUCLEOTIDE SEQUENCE</scope>
    <source>
        <strain evidence="9">CBS 781.70</strain>
    </source>
</reference>
<evidence type="ECO:0000259" key="6">
    <source>
        <dbReference type="Pfam" id="PF04082"/>
    </source>
</evidence>
<dbReference type="EMBL" id="ML975149">
    <property type="protein sequence ID" value="KAF1817166.1"/>
    <property type="molecule type" value="Genomic_DNA"/>
</dbReference>
<keyword evidence="4" id="KW-0804">Transcription</keyword>
<evidence type="ECO:0000256" key="3">
    <source>
        <dbReference type="ARBA" id="ARBA00023015"/>
    </source>
</evidence>
<sequence>MVTIYFAEFYPGLPVMHQATWNIAKCPTHLIAALACLGSTKYHRKKGLDAESSMLAEICFRHLNEAYARGPADYQNIEFAAASLYHQVYCLGVAVPSLHERADNFRGILVQALRRTGVYRSINIADPWSLKVPSIEDLDPKDAAKLEFAWHQWRAAEMAKRLAWSVFEYDNSLSTLTTKRGVVSLQELPDRLPCDESLWEAQSAVAWASMASLTGHSLQGAPFRPLLREILNGKAISDNVPSWWKRCCAQTIARLFWNLKEMDNSILNLYALNSFTESQKPLRKYLFQSLKLLHDSAVRPSRPQDLVHVNITCLIYHHANLYSQQEMMEMIILICQNGTSPNDMELDMAKTRLQMVLASDPVHARRLVYHAASIIAISRECTVNTPCEIMRVFDAYAYVLAFVKFGPEKRKTRSSIRESCAVNLSTPATASGTLANEASESEDSVRLDRIPWSRTVAQQNAVVLWINKNCGYPSIDDAHDIYEDGSYAKLKAIALQAIENLSVWDLSRRFYSTIESLN</sequence>
<keyword evidence="2" id="KW-0862">Zinc</keyword>
<accession>A0A6G1GGV4</accession>
<dbReference type="GO" id="GO:0008270">
    <property type="term" value="F:zinc ion binding"/>
    <property type="evidence" value="ECO:0007669"/>
    <property type="project" value="InterPro"/>
</dbReference>
<name>A0A6G1GGV4_9PEZI</name>
<keyword evidence="5" id="KW-0539">Nucleus</keyword>
<dbReference type="OrthoDB" id="1405595at2759"/>
<evidence type="ECO:0000313" key="7">
    <source>
        <dbReference type="EMBL" id="KAF1817166.1"/>
    </source>
</evidence>
<keyword evidence="8" id="KW-1185">Reference proteome</keyword>
<keyword evidence="3" id="KW-0805">Transcription regulation</keyword>
<dbReference type="GeneID" id="54422205"/>
<evidence type="ECO:0000313" key="9">
    <source>
        <dbReference type="RefSeq" id="XP_033538797.1"/>
    </source>
</evidence>
<evidence type="ECO:0000313" key="8">
    <source>
        <dbReference type="Proteomes" id="UP000504638"/>
    </source>
</evidence>
<dbReference type="Proteomes" id="UP000504638">
    <property type="component" value="Unplaced"/>
</dbReference>
<feature type="domain" description="Xylanolytic transcriptional activator regulatory" evidence="6">
    <location>
        <begin position="3"/>
        <end position="267"/>
    </location>
</feature>
<organism evidence="7">
    <name type="scientific">Eremomyces bilateralis CBS 781.70</name>
    <dbReference type="NCBI Taxonomy" id="1392243"/>
    <lineage>
        <taxon>Eukaryota</taxon>
        <taxon>Fungi</taxon>
        <taxon>Dikarya</taxon>
        <taxon>Ascomycota</taxon>
        <taxon>Pezizomycotina</taxon>
        <taxon>Dothideomycetes</taxon>
        <taxon>Dothideomycetes incertae sedis</taxon>
        <taxon>Eremomycetales</taxon>
        <taxon>Eremomycetaceae</taxon>
        <taxon>Eremomyces</taxon>
    </lineage>
</organism>
<dbReference type="InterPro" id="IPR007219">
    <property type="entry name" value="XnlR_reg_dom"/>
</dbReference>
<evidence type="ECO:0000256" key="1">
    <source>
        <dbReference type="ARBA" id="ARBA00022723"/>
    </source>
</evidence>
<dbReference type="GO" id="GO:0003677">
    <property type="term" value="F:DNA binding"/>
    <property type="evidence" value="ECO:0007669"/>
    <property type="project" value="InterPro"/>
</dbReference>
<proteinExistence type="predicted"/>
<evidence type="ECO:0000256" key="5">
    <source>
        <dbReference type="ARBA" id="ARBA00023242"/>
    </source>
</evidence>
<dbReference type="Pfam" id="PF04082">
    <property type="entry name" value="Fungal_trans"/>
    <property type="match status" value="1"/>
</dbReference>
<reference evidence="9" key="3">
    <citation type="submission" date="2025-04" db="UniProtKB">
        <authorList>
            <consortium name="RefSeq"/>
        </authorList>
    </citation>
    <scope>IDENTIFICATION</scope>
    <source>
        <strain evidence="9">CBS 781.70</strain>
    </source>
</reference>
<protein>
    <recommendedName>
        <fullName evidence="6">Xylanolytic transcriptional activator regulatory domain-containing protein</fullName>
    </recommendedName>
</protein>
<dbReference type="AlphaFoldDB" id="A0A6G1GGV4"/>
<dbReference type="CDD" id="cd12148">
    <property type="entry name" value="fungal_TF_MHR"/>
    <property type="match status" value="1"/>
</dbReference>
<evidence type="ECO:0000256" key="2">
    <source>
        <dbReference type="ARBA" id="ARBA00022833"/>
    </source>
</evidence>
<dbReference type="PANTHER" id="PTHR47660">
    <property type="entry name" value="TRANSCRIPTION FACTOR WITH C2H2 AND ZN(2)-CYS(6) DNA BINDING DOMAIN (EUROFUNG)-RELATED-RELATED"/>
    <property type="match status" value="1"/>
</dbReference>
<gene>
    <name evidence="7 9" type="ORF">P152DRAFT_478193</name>
</gene>
<dbReference type="GO" id="GO:0006351">
    <property type="term" value="P:DNA-templated transcription"/>
    <property type="evidence" value="ECO:0007669"/>
    <property type="project" value="InterPro"/>
</dbReference>
<keyword evidence="1" id="KW-0479">Metal-binding</keyword>
<dbReference type="PANTHER" id="PTHR47660:SF2">
    <property type="entry name" value="TRANSCRIPTION FACTOR WITH C2H2 AND ZN(2)-CYS(6) DNA BINDING DOMAIN (EUROFUNG)"/>
    <property type="match status" value="1"/>
</dbReference>